<feature type="transmembrane region" description="Helical" evidence="6">
    <location>
        <begin position="352"/>
        <end position="375"/>
    </location>
</feature>
<proteinExistence type="predicted"/>
<evidence type="ECO:0000256" key="1">
    <source>
        <dbReference type="ARBA" id="ARBA00004651"/>
    </source>
</evidence>
<dbReference type="EC" id="3.6.3.-" evidence="9"/>
<feature type="domain" description="MacB-like periplasmic core" evidence="8">
    <location>
        <begin position="18"/>
        <end position="232"/>
    </location>
</feature>
<keyword evidence="3 6" id="KW-0812">Transmembrane</keyword>
<evidence type="ECO:0000256" key="6">
    <source>
        <dbReference type="SAM" id="Phobius"/>
    </source>
</evidence>
<dbReference type="RefSeq" id="WP_145205126.1">
    <property type="nucleotide sequence ID" value="NZ_CP036434.1"/>
</dbReference>
<reference evidence="9 10" key="1">
    <citation type="submission" date="2019-02" db="EMBL/GenBank/DDBJ databases">
        <title>Deep-cultivation of Planctomycetes and their phenomic and genomic characterization uncovers novel biology.</title>
        <authorList>
            <person name="Wiegand S."/>
            <person name="Jogler M."/>
            <person name="Boedeker C."/>
            <person name="Pinto D."/>
            <person name="Vollmers J."/>
            <person name="Rivas-Marin E."/>
            <person name="Kohn T."/>
            <person name="Peeters S.H."/>
            <person name="Heuer A."/>
            <person name="Rast P."/>
            <person name="Oberbeckmann S."/>
            <person name="Bunk B."/>
            <person name="Jeske O."/>
            <person name="Meyerdierks A."/>
            <person name="Storesund J.E."/>
            <person name="Kallscheuer N."/>
            <person name="Luecker S."/>
            <person name="Lage O.M."/>
            <person name="Pohl T."/>
            <person name="Merkel B.J."/>
            <person name="Hornburger P."/>
            <person name="Mueller R.-W."/>
            <person name="Bruemmer F."/>
            <person name="Labrenz M."/>
            <person name="Spormann A.M."/>
            <person name="Op den Camp H."/>
            <person name="Overmann J."/>
            <person name="Amann R."/>
            <person name="Jetten M.S.M."/>
            <person name="Mascher T."/>
            <person name="Medema M.H."/>
            <person name="Devos D.P."/>
            <person name="Kaster A.-K."/>
            <person name="Ovreas L."/>
            <person name="Rohde M."/>
            <person name="Galperin M.Y."/>
            <person name="Jogler C."/>
        </authorList>
    </citation>
    <scope>NUCLEOTIDE SEQUENCE [LARGE SCALE GENOMIC DNA]</scope>
    <source>
        <strain evidence="9 10">Poly30</strain>
    </source>
</reference>
<evidence type="ECO:0000313" key="10">
    <source>
        <dbReference type="Proteomes" id="UP000320390"/>
    </source>
</evidence>
<dbReference type="InterPro" id="IPR003838">
    <property type="entry name" value="ABC3_permease_C"/>
</dbReference>
<dbReference type="InterPro" id="IPR051125">
    <property type="entry name" value="ABC-4/HrtB_transporter"/>
</dbReference>
<keyword evidence="4 6" id="KW-1133">Transmembrane helix</keyword>
<evidence type="ECO:0000313" key="9">
    <source>
        <dbReference type="EMBL" id="QDV09903.1"/>
    </source>
</evidence>
<evidence type="ECO:0000256" key="2">
    <source>
        <dbReference type="ARBA" id="ARBA00022475"/>
    </source>
</evidence>
<name>A0A518F0M8_9BACT</name>
<dbReference type="EMBL" id="CP036434">
    <property type="protein sequence ID" value="QDV09903.1"/>
    <property type="molecule type" value="Genomic_DNA"/>
</dbReference>
<dbReference type="OrthoDB" id="9775474at2"/>
<dbReference type="Proteomes" id="UP000320390">
    <property type="component" value="Chromosome"/>
</dbReference>
<feature type="transmembrane region" description="Helical" evidence="6">
    <location>
        <begin position="262"/>
        <end position="286"/>
    </location>
</feature>
<evidence type="ECO:0000259" key="8">
    <source>
        <dbReference type="Pfam" id="PF12704"/>
    </source>
</evidence>
<dbReference type="PANTHER" id="PTHR43738:SF3">
    <property type="entry name" value="ABC TRANSPORTER PERMEASE"/>
    <property type="match status" value="1"/>
</dbReference>
<feature type="domain" description="ABC3 transporter permease C-terminal" evidence="7">
    <location>
        <begin position="267"/>
        <end position="380"/>
    </location>
</feature>
<keyword evidence="9" id="KW-0378">Hydrolase</keyword>
<dbReference type="AlphaFoldDB" id="A0A518F0M8"/>
<protein>
    <submittedName>
        <fullName evidence="9">Macrolide export ATP-binding/permease protein MacB</fullName>
        <ecNumber evidence="9">3.6.3.-</ecNumber>
    </submittedName>
</protein>
<dbReference type="GO" id="GO:0016787">
    <property type="term" value="F:hydrolase activity"/>
    <property type="evidence" value="ECO:0007669"/>
    <property type="project" value="UniProtKB-KW"/>
</dbReference>
<dbReference type="GO" id="GO:0005886">
    <property type="term" value="C:plasma membrane"/>
    <property type="evidence" value="ECO:0007669"/>
    <property type="project" value="UniProtKB-SubCell"/>
</dbReference>
<dbReference type="PANTHER" id="PTHR43738">
    <property type="entry name" value="ABC TRANSPORTER, MEMBRANE PROTEIN"/>
    <property type="match status" value="1"/>
</dbReference>
<keyword evidence="9" id="KW-0067">ATP-binding</keyword>
<dbReference type="InterPro" id="IPR025857">
    <property type="entry name" value="MacB_PCD"/>
</dbReference>
<accession>A0A518F0M8</accession>
<feature type="transmembrane region" description="Helical" evidence="6">
    <location>
        <begin position="307"/>
        <end position="332"/>
    </location>
</feature>
<evidence type="ECO:0000256" key="5">
    <source>
        <dbReference type="ARBA" id="ARBA00023136"/>
    </source>
</evidence>
<gene>
    <name evidence="9" type="primary">macB_9</name>
    <name evidence="9" type="ORF">Poly30_54640</name>
</gene>
<evidence type="ECO:0000256" key="4">
    <source>
        <dbReference type="ARBA" id="ARBA00022989"/>
    </source>
</evidence>
<dbReference type="GO" id="GO:0005524">
    <property type="term" value="F:ATP binding"/>
    <property type="evidence" value="ECO:0007669"/>
    <property type="project" value="UniProtKB-KW"/>
</dbReference>
<sequence length="390" mass="42147">MDLLRLVWRNLWRRKLRTFLTVGSLVVAFFLLCTLRTLVTTIQSGADAASASRLIVQSAVSLFVDLPQSYQTKIQSVPGIEGISKWQWFGGYYQEERNRFAQFAVDPAETLEIYPEMQITEGSAEAFEKQRRGALIGTGLVEKYGWKLGDTVPILPELFPHPDGPGIAWEFEVAAIYEPTARNFDPNMMMFHWDYFEDTVKAGSGEAPGVGTYILALEPGADPTAVMGRVDALFENGPQRVQTTSESEFQKQFVSMFGNVPFFVSAIGGGVLIAILLAVVNTMLMAGREQTRDIGILKALGFTDGDAVKLLALQSMLICLVGAGLGLLLAQVTEPGIAGALGSMFPGYAVTSSTYALGAVVAVGLGLFAGIAPAWRAARLDTVQALSAKD</sequence>
<keyword evidence="5 6" id="KW-0472">Membrane</keyword>
<keyword evidence="2" id="KW-1003">Cell membrane</keyword>
<evidence type="ECO:0000259" key="7">
    <source>
        <dbReference type="Pfam" id="PF02687"/>
    </source>
</evidence>
<comment type="subcellular location">
    <subcellularLocation>
        <location evidence="1">Cell membrane</location>
        <topology evidence="1">Multi-pass membrane protein</topology>
    </subcellularLocation>
</comment>
<dbReference type="Pfam" id="PF02687">
    <property type="entry name" value="FtsX"/>
    <property type="match status" value="1"/>
</dbReference>
<keyword evidence="9" id="KW-0547">Nucleotide-binding</keyword>
<dbReference type="Pfam" id="PF12704">
    <property type="entry name" value="MacB_PCD"/>
    <property type="match status" value="1"/>
</dbReference>
<keyword evidence="10" id="KW-1185">Reference proteome</keyword>
<organism evidence="9 10">
    <name type="scientific">Saltatorellus ferox</name>
    <dbReference type="NCBI Taxonomy" id="2528018"/>
    <lineage>
        <taxon>Bacteria</taxon>
        <taxon>Pseudomonadati</taxon>
        <taxon>Planctomycetota</taxon>
        <taxon>Planctomycetia</taxon>
        <taxon>Planctomycetia incertae sedis</taxon>
        <taxon>Saltatorellus</taxon>
    </lineage>
</organism>
<evidence type="ECO:0000256" key="3">
    <source>
        <dbReference type="ARBA" id="ARBA00022692"/>
    </source>
</evidence>